<feature type="compositionally biased region" description="Basic residues" evidence="3">
    <location>
        <begin position="692"/>
        <end position="704"/>
    </location>
</feature>
<dbReference type="SUPFAM" id="SSF52075">
    <property type="entry name" value="Outer arm dynein light chain 1"/>
    <property type="match status" value="1"/>
</dbReference>
<dbReference type="PANTHER" id="PTHR15454">
    <property type="entry name" value="NISCHARIN RELATED"/>
    <property type="match status" value="1"/>
</dbReference>
<dbReference type="Pfam" id="PF13516">
    <property type="entry name" value="LRR_6"/>
    <property type="match status" value="1"/>
</dbReference>
<keyword evidence="1" id="KW-0433">Leucine-rich repeat</keyword>
<dbReference type="PANTHER" id="PTHR15454:SF37">
    <property type="entry name" value="OUTER ARM DYNEIN LIGHT CHAIN 1 PROTEIN"/>
    <property type="match status" value="1"/>
</dbReference>
<dbReference type="SMART" id="SM00369">
    <property type="entry name" value="LRR_TYP"/>
    <property type="match status" value="2"/>
</dbReference>
<accession>A0AAW2LIN2</accession>
<evidence type="ECO:0000256" key="2">
    <source>
        <dbReference type="ARBA" id="ARBA00022737"/>
    </source>
</evidence>
<dbReference type="EMBL" id="JACGWM010000019">
    <property type="protein sequence ID" value="KAL0318264.1"/>
    <property type="molecule type" value="Genomic_DNA"/>
</dbReference>
<comment type="caution">
    <text evidence="4">The sequence shown here is derived from an EMBL/GenBank/DDBJ whole genome shotgun (WGS) entry which is preliminary data.</text>
</comment>
<feature type="region of interest" description="Disordered" evidence="3">
    <location>
        <begin position="417"/>
        <end position="447"/>
    </location>
</feature>
<dbReference type="InterPro" id="IPR003591">
    <property type="entry name" value="Leu-rich_rpt_typical-subtyp"/>
</dbReference>
<proteinExistence type="predicted"/>
<reference evidence="4" key="2">
    <citation type="journal article" date="2024" name="Plant">
        <title>Genomic evolution and insights into agronomic trait innovations of Sesamum species.</title>
        <authorList>
            <person name="Miao H."/>
            <person name="Wang L."/>
            <person name="Qu L."/>
            <person name="Liu H."/>
            <person name="Sun Y."/>
            <person name="Le M."/>
            <person name="Wang Q."/>
            <person name="Wei S."/>
            <person name="Zheng Y."/>
            <person name="Lin W."/>
            <person name="Duan Y."/>
            <person name="Cao H."/>
            <person name="Xiong S."/>
            <person name="Wang X."/>
            <person name="Wei L."/>
            <person name="Li C."/>
            <person name="Ma Q."/>
            <person name="Ju M."/>
            <person name="Zhao R."/>
            <person name="Li G."/>
            <person name="Mu C."/>
            <person name="Tian Q."/>
            <person name="Mei H."/>
            <person name="Zhang T."/>
            <person name="Gao T."/>
            <person name="Zhang H."/>
        </authorList>
    </citation>
    <scope>NUCLEOTIDE SEQUENCE</scope>
    <source>
        <strain evidence="4">KEN8</strain>
    </source>
</reference>
<keyword evidence="2" id="KW-0677">Repeat</keyword>
<gene>
    <name evidence="4" type="ORF">Scaly_2849200</name>
</gene>
<protein>
    <submittedName>
        <fullName evidence="4">Uncharacterized protein</fullName>
    </submittedName>
</protein>
<organism evidence="4">
    <name type="scientific">Sesamum calycinum</name>
    <dbReference type="NCBI Taxonomy" id="2727403"/>
    <lineage>
        <taxon>Eukaryota</taxon>
        <taxon>Viridiplantae</taxon>
        <taxon>Streptophyta</taxon>
        <taxon>Embryophyta</taxon>
        <taxon>Tracheophyta</taxon>
        <taxon>Spermatophyta</taxon>
        <taxon>Magnoliopsida</taxon>
        <taxon>eudicotyledons</taxon>
        <taxon>Gunneridae</taxon>
        <taxon>Pentapetalae</taxon>
        <taxon>asterids</taxon>
        <taxon>lamiids</taxon>
        <taxon>Lamiales</taxon>
        <taxon>Pedaliaceae</taxon>
        <taxon>Sesamum</taxon>
    </lineage>
</organism>
<dbReference type="PROSITE" id="PS51450">
    <property type="entry name" value="LRR"/>
    <property type="match status" value="4"/>
</dbReference>
<dbReference type="Pfam" id="PF13855">
    <property type="entry name" value="LRR_8"/>
    <property type="match status" value="1"/>
</dbReference>
<dbReference type="GO" id="GO:0051707">
    <property type="term" value="P:response to other organism"/>
    <property type="evidence" value="ECO:0007669"/>
    <property type="project" value="UniProtKB-ARBA"/>
</dbReference>
<dbReference type="GO" id="GO:0005737">
    <property type="term" value="C:cytoplasm"/>
    <property type="evidence" value="ECO:0007669"/>
    <property type="project" value="TreeGrafter"/>
</dbReference>
<name>A0AAW2LIN2_9LAMI</name>
<dbReference type="AlphaFoldDB" id="A0AAW2LIN2"/>
<sequence length="710" mass="79183">MDKPFPQTLPDESSSDERETFERWHADAKFWCIWKAKTSQRHYRSHLLTFSPPSLTSMQTRSFLMDRGVKKSIKPADSEKTIKSLHIDLEHLQKSSETELGLTSFSVPVPLPGSSRCKVKVMNHESPVAAESGEVDYEAEDEHDEMKRDNSEFSFQTHARNSTEEKYQTVEGTNSPCWRDIDCDEFMHDKIRSSNTEEGLEMITSGHVSDPGMETAEFSASPKLKRSCSNLAMRSMWGELDDQFYPRKCKSYEEMPRSTEIFGDEVLVGDGTTSVSGRSLSSADKVIMKKHSSRQILPSRSRRLWRILFLWSHRNLNRARTAKPQPVEIKPSALVDQAGYSSDAIEPRQAMDSISTGKGDTDGHSWDGFYGASGIWPQHQWVAFPTDSSHFTRVNEWVKEVSSQPSFQVGINDQTEDGILFPPSPENSTSLARGSSHLSRHSAINKPGEISQGNSIIQSLNTHLTVAHMTGVGLKATPSISHFSSLRSVNLSNNFIAPGSLPKGLHILNLSRNKIHTIEGLRELTHLRVLDLSYNRITRLGQGLSCCTLIKELYLSGNKISNVEGLHRLLKLTVLDLSFNKITTAKALGQLVANYHTLIALNLLGNPIQGNISNDRLRKTLCSLLPKLVLLNKQPITAQKAREIRADANAKAALGTNSWSSRRKSFKSMVSQGSSSSHSMRRSSSVGTGQKTKQKSKGRPHHRPALKDKA</sequence>
<dbReference type="InterPro" id="IPR001611">
    <property type="entry name" value="Leu-rich_rpt"/>
</dbReference>
<dbReference type="FunFam" id="3.80.10.10:FF:000320">
    <property type="entry name" value="Protein phosphatase 1 regulatory subunit pprA"/>
    <property type="match status" value="1"/>
</dbReference>
<reference evidence="4" key="1">
    <citation type="submission" date="2020-06" db="EMBL/GenBank/DDBJ databases">
        <authorList>
            <person name="Li T."/>
            <person name="Hu X."/>
            <person name="Zhang T."/>
            <person name="Song X."/>
            <person name="Zhang H."/>
            <person name="Dai N."/>
            <person name="Sheng W."/>
            <person name="Hou X."/>
            <person name="Wei L."/>
        </authorList>
    </citation>
    <scope>NUCLEOTIDE SEQUENCE</scope>
    <source>
        <strain evidence="4">KEN8</strain>
        <tissue evidence="4">Leaf</tissue>
    </source>
</reference>
<evidence type="ECO:0000256" key="3">
    <source>
        <dbReference type="SAM" id="MobiDB-lite"/>
    </source>
</evidence>
<dbReference type="Gene3D" id="3.80.10.10">
    <property type="entry name" value="Ribonuclease Inhibitor"/>
    <property type="match status" value="2"/>
</dbReference>
<dbReference type="InterPro" id="IPR032675">
    <property type="entry name" value="LRR_dom_sf"/>
</dbReference>
<evidence type="ECO:0000256" key="1">
    <source>
        <dbReference type="ARBA" id="ARBA00022614"/>
    </source>
</evidence>
<feature type="compositionally biased region" description="Polar residues" evidence="3">
    <location>
        <begin position="426"/>
        <end position="437"/>
    </location>
</feature>
<feature type="compositionally biased region" description="Low complexity" evidence="3">
    <location>
        <begin position="667"/>
        <end position="691"/>
    </location>
</feature>
<dbReference type="GO" id="GO:0006952">
    <property type="term" value="P:defense response"/>
    <property type="evidence" value="ECO:0007669"/>
    <property type="project" value="UniProtKB-ARBA"/>
</dbReference>
<evidence type="ECO:0000313" key="4">
    <source>
        <dbReference type="EMBL" id="KAL0318264.1"/>
    </source>
</evidence>
<dbReference type="SMART" id="SM00365">
    <property type="entry name" value="LRR_SD22"/>
    <property type="match status" value="4"/>
</dbReference>
<feature type="region of interest" description="Disordered" evidence="3">
    <location>
        <begin position="664"/>
        <end position="710"/>
    </location>
</feature>